<evidence type="ECO:0000313" key="3">
    <source>
        <dbReference type="Proteomes" id="UP001334084"/>
    </source>
</evidence>
<evidence type="ECO:0000256" key="1">
    <source>
        <dbReference type="SAM" id="Coils"/>
    </source>
</evidence>
<dbReference type="Proteomes" id="UP001334084">
    <property type="component" value="Chromosome 8"/>
</dbReference>
<protein>
    <submittedName>
        <fullName evidence="2">WD40 repeat domain-containing protein</fullName>
    </submittedName>
</protein>
<organism evidence="2 3">
    <name type="scientific">Vairimorpha necatrix</name>
    <dbReference type="NCBI Taxonomy" id="6039"/>
    <lineage>
        <taxon>Eukaryota</taxon>
        <taxon>Fungi</taxon>
        <taxon>Fungi incertae sedis</taxon>
        <taxon>Microsporidia</taxon>
        <taxon>Nosematidae</taxon>
        <taxon>Vairimorpha</taxon>
    </lineage>
</organism>
<proteinExistence type="predicted"/>
<dbReference type="AlphaFoldDB" id="A0AAX4JEL6"/>
<keyword evidence="3" id="KW-1185">Reference proteome</keyword>
<dbReference type="SUPFAM" id="SSF50978">
    <property type="entry name" value="WD40 repeat-like"/>
    <property type="match status" value="1"/>
</dbReference>
<sequence>MYQPDINTYLDAIKQQYDVLLQENKKLKIENKKLIESNLDFKRKINFYKNIHKPTNLIKLGSDWSVEGHKHFDFSQIKKFYFKDLYFSSICKNGNIIFLSQNILHVLIDNSVFLLVNDTFVEYDDNIKKFKYSFDNPYIRYFLDDEDFLYIFSNNFLKKYDVTNRSLISTINMPNHIGIVVKNNIIYLTCYDKSFRMYNGDKLILLLNSPEEIKSNLLIFNNIGYSVSTRNNLVIFDITNKTVKIINLNINEDIKRIYNIENVIFLKATSLLIFDLLNREVKELDIEEDVKFMNIIDKYILVGNSSGLMFYEYKSKTKMYIKINDGDILNMANSGRNVLVEGQNMIRVYELI</sequence>
<dbReference type="RefSeq" id="XP_065330422.1">
    <property type="nucleotide sequence ID" value="XM_065474350.1"/>
</dbReference>
<dbReference type="EMBL" id="CP142733">
    <property type="protein sequence ID" value="WUR04277.1"/>
    <property type="molecule type" value="Genomic_DNA"/>
</dbReference>
<keyword evidence="1" id="KW-0175">Coiled coil</keyword>
<accession>A0AAX4JEL6</accession>
<dbReference type="KEGG" id="vnx:VNE69_08035"/>
<reference evidence="2" key="1">
    <citation type="journal article" date="2024" name="BMC Genomics">
        <title>Functional annotation of a divergent genome using sequence and structure-based similarity.</title>
        <authorList>
            <person name="Svedberg D."/>
            <person name="Winiger R.R."/>
            <person name="Berg A."/>
            <person name="Sharma H."/>
            <person name="Tellgren-Roth C."/>
            <person name="Debrunner-Vossbrinck B.A."/>
            <person name="Vossbrinck C.R."/>
            <person name="Barandun J."/>
        </authorList>
    </citation>
    <scope>NUCLEOTIDE SEQUENCE</scope>
    <source>
        <strain evidence="2">Illinois isolate</strain>
    </source>
</reference>
<name>A0AAX4JEL6_9MICR</name>
<gene>
    <name evidence="2" type="ORF">VNE69_08035</name>
</gene>
<feature type="coiled-coil region" evidence="1">
    <location>
        <begin position="10"/>
        <end position="37"/>
    </location>
</feature>
<dbReference type="InterPro" id="IPR036322">
    <property type="entry name" value="WD40_repeat_dom_sf"/>
</dbReference>
<evidence type="ECO:0000313" key="2">
    <source>
        <dbReference type="EMBL" id="WUR04277.1"/>
    </source>
</evidence>
<dbReference type="GeneID" id="90542111"/>